<keyword evidence="2" id="KW-1185">Reference proteome</keyword>
<gene>
    <name evidence="1" type="ORF">LKD75_16370</name>
</gene>
<proteinExistence type="predicted"/>
<dbReference type="AlphaFoldDB" id="A0AAE3A190"/>
<dbReference type="EMBL" id="JAJEPV010000060">
    <property type="protein sequence ID" value="MCC2121137.1"/>
    <property type="molecule type" value="Genomic_DNA"/>
</dbReference>
<sequence>MEDVREECTMQNIVTEIETMFCDEEYGFEVYALIKGDEKTLKRFAFYEKSKNNQDNFKDKIQKTIAEVVKRDYGVEASQYVSVDYVADDQHRIYVLPQNEQYAPFEYLKAVEPKENYFGVNDFDNVDAILFRFKRESRCIWAYQSVQPILIPNKKKENFLVKAISTEDMDKFEEFTDRIFTITQKVNLLVVGENILTRDIKLMQRHFGFEQYIRSEAMKVVEDITKTGLVENNFKLQEYVSRPSKTYAKKMLRIKQYNVVKLKSKELIKKIQKTERWRETFTIINGKIQLNTYKDVEHLIDLFDERYTKSLITNDEFDTDVKRIAKKNET</sequence>
<name>A0AAE3A190_9FIRM</name>
<dbReference type="RefSeq" id="WP_227733910.1">
    <property type="nucleotide sequence ID" value="NZ_JAJEPV010000060.1"/>
</dbReference>
<accession>A0AAE3A190</accession>
<dbReference type="Pfam" id="PF16162">
    <property type="entry name" value="KwaB"/>
    <property type="match status" value="1"/>
</dbReference>
<dbReference type="InterPro" id="IPR032359">
    <property type="entry name" value="KwaB-like"/>
</dbReference>
<dbReference type="Proteomes" id="UP001197795">
    <property type="component" value="Unassembled WGS sequence"/>
</dbReference>
<evidence type="ECO:0000313" key="2">
    <source>
        <dbReference type="Proteomes" id="UP001197795"/>
    </source>
</evidence>
<protein>
    <submittedName>
        <fullName evidence="1">DUF4868 domain-containing protein</fullName>
    </submittedName>
</protein>
<organism evidence="1 2">
    <name type="scientific">Waltera acetigignens</name>
    <dbReference type="NCBI Taxonomy" id="2981769"/>
    <lineage>
        <taxon>Bacteria</taxon>
        <taxon>Bacillati</taxon>
        <taxon>Bacillota</taxon>
        <taxon>Clostridia</taxon>
        <taxon>Lachnospirales</taxon>
        <taxon>Lachnospiraceae</taxon>
        <taxon>Waltera</taxon>
    </lineage>
</organism>
<reference evidence="1 2" key="1">
    <citation type="submission" date="2021-10" db="EMBL/GenBank/DDBJ databases">
        <title>Anaerobic single-cell dispensing facilitates the cultivation of human gut bacteria.</title>
        <authorList>
            <person name="Afrizal A."/>
        </authorList>
    </citation>
    <scope>NUCLEOTIDE SEQUENCE [LARGE SCALE GENOMIC DNA]</scope>
    <source>
        <strain evidence="1 2">CLA-AA-H273</strain>
    </source>
</reference>
<comment type="caution">
    <text evidence="1">The sequence shown here is derived from an EMBL/GenBank/DDBJ whole genome shotgun (WGS) entry which is preliminary data.</text>
</comment>
<evidence type="ECO:0000313" key="1">
    <source>
        <dbReference type="EMBL" id="MCC2121137.1"/>
    </source>
</evidence>